<dbReference type="InterPro" id="IPR011989">
    <property type="entry name" value="ARM-like"/>
</dbReference>
<evidence type="ECO:0000259" key="1">
    <source>
        <dbReference type="PROSITE" id="PS51396"/>
    </source>
</evidence>
<name>A0A7R9UFV7_9STRA</name>
<protein>
    <recommendedName>
        <fullName evidence="1">PUL domain-containing protein</fullName>
    </recommendedName>
</protein>
<dbReference type="Gene3D" id="1.25.10.10">
    <property type="entry name" value="Leucine-rich Repeat Variant"/>
    <property type="match status" value="1"/>
</dbReference>
<dbReference type="InterPro" id="IPR013535">
    <property type="entry name" value="PUL_dom"/>
</dbReference>
<dbReference type="EMBL" id="HBEA01019091">
    <property type="protein sequence ID" value="CAD8265020.1"/>
    <property type="molecule type" value="Transcribed_RNA"/>
</dbReference>
<dbReference type="AlphaFoldDB" id="A0A7R9UFV7"/>
<evidence type="ECO:0000313" key="2">
    <source>
        <dbReference type="EMBL" id="CAD8265020.1"/>
    </source>
</evidence>
<sequence>MVAKIVEFNGKMADPLNDDQLRMLDNVKVTLQNKSRYHSTKFTDSQARVLTKLMRWPSDSVFPALDLARAVLCHPDGGRVLCSAAAFTAAPAMLDEVCARLQSEADSMPIVVTSLRVLACSACRAEFASTYLLPERVQDVLSVVRDAVAPARAYGGCSVKTVAGALGDLLLNLAGLVLDTIRGRGTKGDAVAAVGPVAELAAMLLEAQVQASKKSPDGILATLLAVGTFAQQQCPPAPEVWSAAHQNADTLVRELVDRPDLLEAWEECQRVGL</sequence>
<dbReference type="PROSITE" id="PS51396">
    <property type="entry name" value="PUL"/>
    <property type="match status" value="1"/>
</dbReference>
<reference evidence="2" key="1">
    <citation type="submission" date="2021-01" db="EMBL/GenBank/DDBJ databases">
        <authorList>
            <person name="Corre E."/>
            <person name="Pelletier E."/>
            <person name="Niang G."/>
            <person name="Scheremetjew M."/>
            <person name="Finn R."/>
            <person name="Kale V."/>
            <person name="Holt S."/>
            <person name="Cochrane G."/>
            <person name="Meng A."/>
            <person name="Brown T."/>
            <person name="Cohen L."/>
        </authorList>
    </citation>
    <scope>NUCLEOTIDE SEQUENCE</scope>
    <source>
        <strain evidence="2">CCMP2078</strain>
    </source>
</reference>
<feature type="domain" description="PUL" evidence="1">
    <location>
        <begin position="1"/>
        <end position="273"/>
    </location>
</feature>
<gene>
    <name evidence="2" type="ORF">PPYR1160_LOCUS14523</name>
</gene>
<accession>A0A7R9UFV7</accession>
<dbReference type="Pfam" id="PF08324">
    <property type="entry name" value="PUL"/>
    <property type="match status" value="1"/>
</dbReference>
<organism evidence="2">
    <name type="scientific">Pinguiococcus pyrenoidosus</name>
    <dbReference type="NCBI Taxonomy" id="172671"/>
    <lineage>
        <taxon>Eukaryota</taxon>
        <taxon>Sar</taxon>
        <taxon>Stramenopiles</taxon>
        <taxon>Ochrophyta</taxon>
        <taxon>Pinguiophyceae</taxon>
        <taxon>Pinguiochrysidales</taxon>
        <taxon>Pinguiochrysidaceae</taxon>
        <taxon>Pinguiococcus</taxon>
    </lineage>
</organism>
<proteinExistence type="predicted"/>